<proteinExistence type="predicted"/>
<dbReference type="InterPro" id="IPR011335">
    <property type="entry name" value="Restrct_endonuc-II-like"/>
</dbReference>
<dbReference type="Gene3D" id="3.90.320.10">
    <property type="match status" value="1"/>
</dbReference>
<reference evidence="1" key="1">
    <citation type="journal article" date="2020" name="Nature">
        <title>Giant virus diversity and host interactions through global metagenomics.</title>
        <authorList>
            <person name="Schulz F."/>
            <person name="Roux S."/>
            <person name="Paez-Espino D."/>
            <person name="Jungbluth S."/>
            <person name="Walsh D.A."/>
            <person name="Denef V.J."/>
            <person name="McMahon K.D."/>
            <person name="Konstantinidis K.T."/>
            <person name="Eloe-Fadrosh E.A."/>
            <person name="Kyrpides N.C."/>
            <person name="Woyke T."/>
        </authorList>
    </citation>
    <scope>NUCLEOTIDE SEQUENCE</scope>
    <source>
        <strain evidence="1">GVMAG-M-3300022752-39</strain>
    </source>
</reference>
<dbReference type="InterPro" id="IPR011604">
    <property type="entry name" value="PDDEXK-like_dom_sf"/>
</dbReference>
<protein>
    <submittedName>
        <fullName evidence="1">Uncharacterized protein</fullName>
    </submittedName>
</protein>
<evidence type="ECO:0000313" key="1">
    <source>
        <dbReference type="EMBL" id="QHT08108.1"/>
    </source>
</evidence>
<dbReference type="EMBL" id="MN739490">
    <property type="protein sequence ID" value="QHT08108.1"/>
    <property type="molecule type" value="Genomic_DNA"/>
</dbReference>
<dbReference type="SUPFAM" id="SSF52980">
    <property type="entry name" value="Restriction endonuclease-like"/>
    <property type="match status" value="1"/>
</dbReference>
<organism evidence="1">
    <name type="scientific">viral metagenome</name>
    <dbReference type="NCBI Taxonomy" id="1070528"/>
    <lineage>
        <taxon>unclassified sequences</taxon>
        <taxon>metagenomes</taxon>
        <taxon>organismal metagenomes</taxon>
    </lineage>
</organism>
<accession>A0A6C0CUC2</accession>
<dbReference type="AlphaFoldDB" id="A0A6C0CUC2"/>
<name>A0A6C0CUC2_9ZZZZ</name>
<sequence length="295" mass="35110">MSVLLETLKNKFHDEKDDLILFDEPSHKYTIITDPDSKYTSVTTWIHTHFPHFNPDSVIKKMMSGKNWNPTNKYWGMTPEQIKNEWKKNGEAVSSFGTNLHFDIECFMNYPVETQDTKTYVSHADLLQYYHEQYTAKNISPPNQSEEWGYFLKFAEAFPDLIPYRTEKRVYDEDLKFSGSIDMIYYHPEDDSISIYDWKRSKEISKVTGFNEYATTECINHLPNTNYWHYSLQLNIYKAIIERKYNKKVRDLYLVRLHPNNTRKTFDLIKCANLSEEVYSLFEYRKEELGNVAAK</sequence>